<dbReference type="EMBL" id="WKKY01000002">
    <property type="protein sequence ID" value="MSE19734.1"/>
    <property type="molecule type" value="Genomic_DNA"/>
</dbReference>
<dbReference type="AlphaFoldDB" id="A0A844EK13"/>
<protein>
    <submittedName>
        <fullName evidence="3">Late control protein D</fullName>
    </submittedName>
</protein>
<organism evidence="3 4">
    <name type="scientific">Lentilactobacillus parabuchneri</name>
    <dbReference type="NCBI Taxonomy" id="152331"/>
    <lineage>
        <taxon>Bacteria</taxon>
        <taxon>Bacillati</taxon>
        <taxon>Bacillota</taxon>
        <taxon>Bacilli</taxon>
        <taxon>Lactobacillales</taxon>
        <taxon>Lactobacillaceae</taxon>
        <taxon>Lentilactobacillus</taxon>
    </lineage>
</organism>
<accession>A0A844EK13</accession>
<dbReference type="Proteomes" id="UP000491237">
    <property type="component" value="Unassembled WGS sequence"/>
</dbReference>
<feature type="region of interest" description="Disordered" evidence="1">
    <location>
        <begin position="212"/>
        <end position="242"/>
    </location>
</feature>
<dbReference type="RefSeq" id="WP_343509587.1">
    <property type="nucleotide sequence ID" value="NZ_JBAPMB010000018.1"/>
</dbReference>
<proteinExistence type="predicted"/>
<evidence type="ECO:0000259" key="2">
    <source>
        <dbReference type="Pfam" id="PF24032"/>
    </source>
</evidence>
<name>A0A844EK13_9LACO</name>
<reference evidence="3 4" key="1">
    <citation type="submission" date="2019-11" db="EMBL/GenBank/DDBJ databases">
        <title>Draft Genome Sequence of Plant Growth-Promoting Rhizosphere-Associated Bacteria.</title>
        <authorList>
            <person name="Vasilyev I.Y."/>
            <person name="Radchenko V."/>
            <person name="Ilnitskaya E.V."/>
        </authorList>
    </citation>
    <scope>NUCLEOTIDE SEQUENCE [LARGE SCALE GENOMIC DNA]</scope>
    <source>
        <strain evidence="3 4">VRA_07sq_f</strain>
    </source>
</reference>
<comment type="caution">
    <text evidence="3">The sequence shown here is derived from an EMBL/GenBank/DDBJ whole genome shotgun (WGS) entry which is preliminary data.</text>
</comment>
<evidence type="ECO:0000256" key="1">
    <source>
        <dbReference type="SAM" id="MobiDB-lite"/>
    </source>
</evidence>
<sequence length="349" mass="39454">MSITTFATRTPGSKTLWDLREIVTDVKWITDMNYSAGTLTFKLVEVDEGYTPHNGDDIWFRWNGKKIFKGKVFNVKYSDDEAFDVTAYDSLRYFKNQDSLVFPASTLSQRFTTVAKLAGVKHKATKTAYKIPAEVCDSKSYFDMLKTSITRVRRATGNHYFLADNWGVSELRKYPYKKCNFILGDKSLLTGFSFEKSIDDAANVVRIIKENKKKKSRETSTAKTKGKKTKATKSTTNDPKNTSYTKTTVAGDSVAIWGKLQYIEKAKDKANAAQMKQRAKDLMKAKNKQTFSLTLKALGNTNLVAGNSVPVQIKSLRQIGFGNKYALIKKATHNFTVDYNVELEMRVVM</sequence>
<dbReference type="InterPro" id="IPR056937">
    <property type="entry name" value="YqbQ/XkdQ"/>
</dbReference>
<feature type="domain" description="YqbQ/XkdQ" evidence="2">
    <location>
        <begin position="26"/>
        <end position="226"/>
    </location>
</feature>
<evidence type="ECO:0000313" key="4">
    <source>
        <dbReference type="Proteomes" id="UP000491237"/>
    </source>
</evidence>
<evidence type="ECO:0000313" key="3">
    <source>
        <dbReference type="EMBL" id="MSE19734.1"/>
    </source>
</evidence>
<dbReference type="Pfam" id="PF24032">
    <property type="entry name" value="YQBQ"/>
    <property type="match status" value="2"/>
</dbReference>
<feature type="domain" description="YqbQ/XkdQ" evidence="2">
    <location>
        <begin position="240"/>
        <end position="345"/>
    </location>
</feature>
<gene>
    <name evidence="3" type="ORF">GKC44_00340</name>
</gene>